<protein>
    <submittedName>
        <fullName evidence="1">Uncharacterized protein</fullName>
    </submittedName>
</protein>
<sequence>MAPQKQARLQILTHDVVKSLVYGNETKQCGYFYILVELVDTRVVRSTFDTCFTEYFEKGRGCRDFWQALGNELSGTIEARPGFTGDASYMLRALWLTLNSDFHEDDSNVIKVGELLRRTYARRIVVHTNGARIS</sequence>
<dbReference type="Proteomes" id="UP000016922">
    <property type="component" value="Unassembled WGS sequence"/>
</dbReference>
<dbReference type="HOGENOM" id="CLU_1896432_0_0_1"/>
<evidence type="ECO:0000313" key="1">
    <source>
        <dbReference type="EMBL" id="EPE24216.1"/>
    </source>
</evidence>
<organism evidence="1 2">
    <name type="scientific">Glarea lozoyensis (strain ATCC 20868 / MF5171)</name>
    <dbReference type="NCBI Taxonomy" id="1116229"/>
    <lineage>
        <taxon>Eukaryota</taxon>
        <taxon>Fungi</taxon>
        <taxon>Dikarya</taxon>
        <taxon>Ascomycota</taxon>
        <taxon>Pezizomycotina</taxon>
        <taxon>Leotiomycetes</taxon>
        <taxon>Helotiales</taxon>
        <taxon>Helotiaceae</taxon>
        <taxon>Glarea</taxon>
    </lineage>
</organism>
<dbReference type="KEGG" id="glz:GLAREA_08066"/>
<dbReference type="GeneID" id="19467117"/>
<dbReference type="AlphaFoldDB" id="S3CWL6"/>
<name>S3CWL6_GLAL2</name>
<evidence type="ECO:0000313" key="2">
    <source>
        <dbReference type="Proteomes" id="UP000016922"/>
    </source>
</evidence>
<proteinExistence type="predicted"/>
<accession>S3CWL6</accession>
<keyword evidence="2" id="KW-1185">Reference proteome</keyword>
<reference evidence="1 2" key="1">
    <citation type="journal article" date="2013" name="BMC Genomics">
        <title>Genomics-driven discovery of the pneumocandin biosynthetic gene cluster in the fungus Glarea lozoyensis.</title>
        <authorList>
            <person name="Chen L."/>
            <person name="Yue Q."/>
            <person name="Zhang X."/>
            <person name="Xiang M."/>
            <person name="Wang C."/>
            <person name="Li S."/>
            <person name="Che Y."/>
            <person name="Ortiz-Lopez F.J."/>
            <person name="Bills G.F."/>
            <person name="Liu X."/>
            <person name="An Z."/>
        </authorList>
    </citation>
    <scope>NUCLEOTIDE SEQUENCE [LARGE SCALE GENOMIC DNA]</scope>
    <source>
        <strain evidence="2">ATCC 20868 / MF5171</strain>
    </source>
</reference>
<dbReference type="EMBL" id="KE145373">
    <property type="protein sequence ID" value="EPE24216.1"/>
    <property type="molecule type" value="Genomic_DNA"/>
</dbReference>
<gene>
    <name evidence="1" type="ORF">GLAREA_08066</name>
</gene>
<dbReference type="RefSeq" id="XP_008088304.1">
    <property type="nucleotide sequence ID" value="XM_008090113.1"/>
</dbReference>